<sequence length="156" mass="17980">MLKIKEMRVEDLKTDIVTDSPNPSISCILESNLQNVVVKQTQYKVYLDEKLVWDSGIKEDGETINIRYEGVQLLPFTVYLVKAWVKDSCGETAAGEIQFETGRMNTEWKAQWITDASYHFFVFSPKPMVFRKSFKLPQTIKSAKIYSTAFGIYELC</sequence>
<dbReference type="PANTHER" id="PTHR33307:SF6">
    <property type="entry name" value="ALPHA-RHAMNOSIDASE (EUROFUNG)-RELATED"/>
    <property type="match status" value="1"/>
</dbReference>
<dbReference type="Gene3D" id="2.60.120.260">
    <property type="entry name" value="Galactose-binding domain-like"/>
    <property type="match status" value="1"/>
</dbReference>
<evidence type="ECO:0000313" key="1">
    <source>
        <dbReference type="EMBL" id="AIA86306.1"/>
    </source>
</evidence>
<protein>
    <submittedName>
        <fullName evidence="1">CAZy families GH78 protein</fullName>
    </submittedName>
</protein>
<dbReference type="Pfam" id="PF25788">
    <property type="entry name" value="Ig_Rha78A_N"/>
    <property type="match status" value="1"/>
</dbReference>
<dbReference type="EMBL" id="KF119041">
    <property type="protein sequence ID" value="AIA86306.1"/>
    <property type="molecule type" value="Genomic_DNA"/>
</dbReference>
<accession>A0A060C0P2</accession>
<dbReference type="InterPro" id="IPR016007">
    <property type="entry name" value="Alpha_rhamnosid"/>
</dbReference>
<organism evidence="1">
    <name type="scientific">uncultured Dictyoglomus sp</name>
    <dbReference type="NCBI Taxonomy" id="221213"/>
    <lineage>
        <taxon>Bacteria</taxon>
        <taxon>Pseudomonadati</taxon>
        <taxon>Dictyoglomota</taxon>
        <taxon>Dictyoglomia</taxon>
        <taxon>Dictyoglomales</taxon>
        <taxon>Dictyoglomaceae</taxon>
        <taxon>Dictyoglomus</taxon>
        <taxon>environmental samples</taxon>
    </lineage>
</organism>
<name>A0A060C0P2_9BACT</name>
<reference evidence="1" key="1">
    <citation type="journal article" date="2013" name="Environ. Microbiol.">
        <title>Seasonally variable intestinal metagenomes of the red palm weevil (Rhynchophorus ferrugineus).</title>
        <authorList>
            <person name="Jia S."/>
            <person name="Zhang X."/>
            <person name="Zhang G."/>
            <person name="Yin A."/>
            <person name="Zhang S."/>
            <person name="Li F."/>
            <person name="Wang L."/>
            <person name="Zhao D."/>
            <person name="Yun Q."/>
            <person name="Tala"/>
            <person name="Wang J."/>
            <person name="Sun G."/>
            <person name="Baabdullah M."/>
            <person name="Yu X."/>
            <person name="Hu S."/>
            <person name="Al-Mssallem I.S."/>
            <person name="Yu J."/>
        </authorList>
    </citation>
    <scope>NUCLEOTIDE SEQUENCE</scope>
</reference>
<dbReference type="AlphaFoldDB" id="A0A060C0P2"/>
<dbReference type="InterPro" id="IPR013783">
    <property type="entry name" value="Ig-like_fold"/>
</dbReference>
<proteinExistence type="predicted"/>
<dbReference type="Gene3D" id="2.60.40.10">
    <property type="entry name" value="Immunoglobulins"/>
    <property type="match status" value="1"/>
</dbReference>
<dbReference type="PANTHER" id="PTHR33307">
    <property type="entry name" value="ALPHA-RHAMNOSIDASE (EUROFUNG)"/>
    <property type="match status" value="1"/>
</dbReference>